<dbReference type="InterPro" id="IPR051487">
    <property type="entry name" value="Ser/Thr_Proteases_Immune/Dev"/>
</dbReference>
<dbReference type="InterPro" id="IPR001314">
    <property type="entry name" value="Peptidase_S1A"/>
</dbReference>
<protein>
    <recommendedName>
        <fullName evidence="5">Peptidase S1 domain-containing protein</fullName>
    </recommendedName>
</protein>
<dbReference type="InterPro" id="IPR001254">
    <property type="entry name" value="Trypsin_dom"/>
</dbReference>
<keyword evidence="4" id="KW-0732">Signal</keyword>
<evidence type="ECO:0000256" key="3">
    <source>
        <dbReference type="RuleBase" id="RU363034"/>
    </source>
</evidence>
<accession>A0AAE0S1C3</accession>
<feature type="chain" id="PRO_5042141966" description="Peptidase S1 domain-containing protein" evidence="4">
    <location>
        <begin position="24"/>
        <end position="300"/>
    </location>
</feature>
<dbReference type="AlphaFoldDB" id="A0AAE0S1C3"/>
<sequence>MTNLQRLFGLMALSTVFIFQSEAGRVKRIIGGNHASRGQWPWLVSIRGKIVVERLFGLIPIRHRVFYCGGSVLNDRWILTAAHCFDFSRDRDDYTVRLASTSLQPDIVDRIRDVFGRIFSHDNWRMWNIDVERIIIHPYYSNYDFWANDIALVKLKESVPSGPRVSAIRRIKLPQADNATFPGPGNVCVVQGWGCTAAGGSVSPTAMSVNLPILSNFKCTEMYGMIHMGERICAGFETSSTGGICPGDSGGPLVCQNEAGDWIQVGIASFTSTARPDRDPAGFTRVSSYMEWIEGIMAHY</sequence>
<keyword evidence="1" id="KW-1015">Disulfide bond</keyword>
<dbReference type="Gene3D" id="2.40.10.10">
    <property type="entry name" value="Trypsin-like serine proteases"/>
    <property type="match status" value="1"/>
</dbReference>
<comment type="similarity">
    <text evidence="2">Belongs to the peptidase S1 family. CLIP subfamily.</text>
</comment>
<evidence type="ECO:0000256" key="4">
    <source>
        <dbReference type="SAM" id="SignalP"/>
    </source>
</evidence>
<dbReference type="Pfam" id="PF00089">
    <property type="entry name" value="Trypsin"/>
    <property type="match status" value="1"/>
</dbReference>
<dbReference type="Proteomes" id="UP001195483">
    <property type="component" value="Unassembled WGS sequence"/>
</dbReference>
<keyword evidence="3" id="KW-0645">Protease</keyword>
<reference evidence="6" key="2">
    <citation type="journal article" date="2021" name="Genome Biol. Evol.">
        <title>Developing a high-quality reference genome for a parasitic bivalve with doubly uniparental inheritance (Bivalvia: Unionida).</title>
        <authorList>
            <person name="Smith C.H."/>
        </authorList>
    </citation>
    <scope>NUCLEOTIDE SEQUENCE</scope>
    <source>
        <strain evidence="6">CHS0354</strain>
        <tissue evidence="6">Mantle</tissue>
    </source>
</reference>
<feature type="signal peptide" evidence="4">
    <location>
        <begin position="1"/>
        <end position="23"/>
    </location>
</feature>
<evidence type="ECO:0000313" key="6">
    <source>
        <dbReference type="EMBL" id="KAK3583467.1"/>
    </source>
</evidence>
<dbReference type="EMBL" id="JAEAOA010001522">
    <property type="protein sequence ID" value="KAK3583467.1"/>
    <property type="molecule type" value="Genomic_DNA"/>
</dbReference>
<proteinExistence type="inferred from homology"/>
<dbReference type="SMART" id="SM00020">
    <property type="entry name" value="Tryp_SPc"/>
    <property type="match status" value="1"/>
</dbReference>
<dbReference type="InterPro" id="IPR009003">
    <property type="entry name" value="Peptidase_S1_PA"/>
</dbReference>
<reference evidence="6" key="3">
    <citation type="submission" date="2023-05" db="EMBL/GenBank/DDBJ databases">
        <authorList>
            <person name="Smith C.H."/>
        </authorList>
    </citation>
    <scope>NUCLEOTIDE SEQUENCE</scope>
    <source>
        <strain evidence="6">CHS0354</strain>
        <tissue evidence="6">Mantle</tissue>
    </source>
</reference>
<name>A0AAE0S1C3_9BIVA</name>
<keyword evidence="7" id="KW-1185">Reference proteome</keyword>
<dbReference type="SUPFAM" id="SSF50494">
    <property type="entry name" value="Trypsin-like serine proteases"/>
    <property type="match status" value="1"/>
</dbReference>
<dbReference type="PANTHER" id="PTHR24256">
    <property type="entry name" value="TRYPTASE-RELATED"/>
    <property type="match status" value="1"/>
</dbReference>
<evidence type="ECO:0000256" key="2">
    <source>
        <dbReference type="ARBA" id="ARBA00024195"/>
    </source>
</evidence>
<feature type="domain" description="Peptidase S1" evidence="5">
    <location>
        <begin position="29"/>
        <end position="298"/>
    </location>
</feature>
<evidence type="ECO:0000259" key="5">
    <source>
        <dbReference type="PROSITE" id="PS50240"/>
    </source>
</evidence>
<dbReference type="PROSITE" id="PS00134">
    <property type="entry name" value="TRYPSIN_HIS"/>
    <property type="match status" value="1"/>
</dbReference>
<dbReference type="InterPro" id="IPR018114">
    <property type="entry name" value="TRYPSIN_HIS"/>
</dbReference>
<dbReference type="GO" id="GO:0004252">
    <property type="term" value="F:serine-type endopeptidase activity"/>
    <property type="evidence" value="ECO:0007669"/>
    <property type="project" value="InterPro"/>
</dbReference>
<evidence type="ECO:0000256" key="1">
    <source>
        <dbReference type="ARBA" id="ARBA00023157"/>
    </source>
</evidence>
<keyword evidence="3" id="KW-0720">Serine protease</keyword>
<organism evidence="6 7">
    <name type="scientific">Potamilus streckersoni</name>
    <dbReference type="NCBI Taxonomy" id="2493646"/>
    <lineage>
        <taxon>Eukaryota</taxon>
        <taxon>Metazoa</taxon>
        <taxon>Spiralia</taxon>
        <taxon>Lophotrochozoa</taxon>
        <taxon>Mollusca</taxon>
        <taxon>Bivalvia</taxon>
        <taxon>Autobranchia</taxon>
        <taxon>Heteroconchia</taxon>
        <taxon>Palaeoheterodonta</taxon>
        <taxon>Unionida</taxon>
        <taxon>Unionoidea</taxon>
        <taxon>Unionidae</taxon>
        <taxon>Ambleminae</taxon>
        <taxon>Lampsilini</taxon>
        <taxon>Potamilus</taxon>
    </lineage>
</organism>
<reference evidence="6" key="1">
    <citation type="journal article" date="2021" name="Genome Biol. Evol.">
        <title>A High-Quality Reference Genome for a Parasitic Bivalve with Doubly Uniparental Inheritance (Bivalvia: Unionida).</title>
        <authorList>
            <person name="Smith C.H."/>
        </authorList>
    </citation>
    <scope>NUCLEOTIDE SEQUENCE</scope>
    <source>
        <strain evidence="6">CHS0354</strain>
    </source>
</reference>
<comment type="caution">
    <text evidence="6">The sequence shown here is derived from an EMBL/GenBank/DDBJ whole genome shotgun (WGS) entry which is preliminary data.</text>
</comment>
<dbReference type="PRINTS" id="PR00722">
    <property type="entry name" value="CHYMOTRYPSIN"/>
</dbReference>
<dbReference type="GO" id="GO:0006508">
    <property type="term" value="P:proteolysis"/>
    <property type="evidence" value="ECO:0007669"/>
    <property type="project" value="UniProtKB-KW"/>
</dbReference>
<dbReference type="InterPro" id="IPR033116">
    <property type="entry name" value="TRYPSIN_SER"/>
</dbReference>
<evidence type="ECO:0000313" key="7">
    <source>
        <dbReference type="Proteomes" id="UP001195483"/>
    </source>
</evidence>
<dbReference type="PROSITE" id="PS00135">
    <property type="entry name" value="TRYPSIN_SER"/>
    <property type="match status" value="1"/>
</dbReference>
<dbReference type="InterPro" id="IPR043504">
    <property type="entry name" value="Peptidase_S1_PA_chymotrypsin"/>
</dbReference>
<keyword evidence="3" id="KW-0378">Hydrolase</keyword>
<dbReference type="PROSITE" id="PS50240">
    <property type="entry name" value="TRYPSIN_DOM"/>
    <property type="match status" value="1"/>
</dbReference>
<gene>
    <name evidence="6" type="ORF">CHS0354_025599</name>
</gene>
<dbReference type="CDD" id="cd00190">
    <property type="entry name" value="Tryp_SPc"/>
    <property type="match status" value="1"/>
</dbReference>